<dbReference type="GO" id="GO:0046872">
    <property type="term" value="F:metal ion binding"/>
    <property type="evidence" value="ECO:0007669"/>
    <property type="project" value="UniProtKB-KW"/>
</dbReference>
<dbReference type="Pfam" id="PF01557">
    <property type="entry name" value="FAA_hydrolase"/>
    <property type="match status" value="1"/>
</dbReference>
<dbReference type="GO" id="GO:0018773">
    <property type="term" value="F:acetylpyruvate hydrolase activity"/>
    <property type="evidence" value="ECO:0007669"/>
    <property type="project" value="TreeGrafter"/>
</dbReference>
<dbReference type="PANTHER" id="PTHR11820">
    <property type="entry name" value="ACYLPYRUVASE"/>
    <property type="match status" value="1"/>
</dbReference>
<feature type="domain" description="Fumarylacetoacetase-like C-terminal" evidence="2">
    <location>
        <begin position="63"/>
        <end position="236"/>
    </location>
</feature>
<protein>
    <submittedName>
        <fullName evidence="3">2-keto-4-pentenoate hydratase/2-oxohepta-3-ene-1,7-dioic acid hydratase in catechol pathway</fullName>
    </submittedName>
</protein>
<comment type="caution">
    <text evidence="3">The sequence shown here is derived from an EMBL/GenBank/DDBJ whole genome shotgun (WGS) entry which is preliminary data.</text>
</comment>
<evidence type="ECO:0000259" key="2">
    <source>
        <dbReference type="Pfam" id="PF01557"/>
    </source>
</evidence>
<gene>
    <name evidence="3" type="ORF">GGQ74_001225</name>
</gene>
<name>A0A846QQB0_9BACT</name>
<dbReference type="RefSeq" id="WP_167940630.1">
    <property type="nucleotide sequence ID" value="NZ_JAATJA010000001.1"/>
</dbReference>
<reference evidence="3 4" key="1">
    <citation type="submission" date="2020-03" db="EMBL/GenBank/DDBJ databases">
        <title>Genomic Encyclopedia of Type Strains, Phase IV (KMG-IV): sequencing the most valuable type-strain genomes for metagenomic binning, comparative biology and taxonomic classification.</title>
        <authorList>
            <person name="Goeker M."/>
        </authorList>
    </citation>
    <scope>NUCLEOTIDE SEQUENCE [LARGE SCALE GENOMIC DNA]</scope>
    <source>
        <strain evidence="3 4">DSM 24233</strain>
    </source>
</reference>
<dbReference type="EMBL" id="JAATJA010000001">
    <property type="protein sequence ID" value="NJB67585.1"/>
    <property type="molecule type" value="Genomic_DNA"/>
</dbReference>
<organism evidence="3 4">
    <name type="scientific">Desulfobaculum xiamenense</name>
    <dbReference type="NCBI Taxonomy" id="995050"/>
    <lineage>
        <taxon>Bacteria</taxon>
        <taxon>Pseudomonadati</taxon>
        <taxon>Thermodesulfobacteriota</taxon>
        <taxon>Desulfovibrionia</taxon>
        <taxon>Desulfovibrionales</taxon>
        <taxon>Desulfovibrionaceae</taxon>
        <taxon>Desulfobaculum</taxon>
    </lineage>
</organism>
<dbReference type="AlphaFoldDB" id="A0A846QQB0"/>
<accession>A0A846QQB0</accession>
<evidence type="ECO:0000313" key="4">
    <source>
        <dbReference type="Proteomes" id="UP000580856"/>
    </source>
</evidence>
<evidence type="ECO:0000313" key="3">
    <source>
        <dbReference type="EMBL" id="NJB67585.1"/>
    </source>
</evidence>
<dbReference type="PANTHER" id="PTHR11820:SF7">
    <property type="entry name" value="ACYLPYRUVASE FAHD1, MITOCHONDRIAL"/>
    <property type="match status" value="1"/>
</dbReference>
<sequence length="255" mass="26724">MRIIRIEHYGTSFYARVTEEGLMSLDRTRGTGGIIPPEQARLLQLAVPSKIVRIDCSPGGSRTPDISLKPPSCIISTSQSVLLPAGTTDASSSACLAVLMGHQCRETTPADVRKLIFGFTCANDISATVPGLSAPGSTAAGGFDTFAPIGPFLETDIDMPEELVVTTSVNGEPRCDMRLDELALSPFEAISRISRIMTLQPGDVVLIGSTGMETAIANGDLIEVNIAGIGTLENSIKALATDTHAGHDTSSAPVQ</sequence>
<keyword evidence="4" id="KW-1185">Reference proteome</keyword>
<dbReference type="Gene3D" id="3.90.850.10">
    <property type="entry name" value="Fumarylacetoacetase-like, C-terminal domain"/>
    <property type="match status" value="1"/>
</dbReference>
<dbReference type="SUPFAM" id="SSF56529">
    <property type="entry name" value="FAH"/>
    <property type="match status" value="1"/>
</dbReference>
<dbReference type="InterPro" id="IPR011234">
    <property type="entry name" value="Fumarylacetoacetase-like_C"/>
</dbReference>
<proteinExistence type="predicted"/>
<keyword evidence="1" id="KW-0479">Metal-binding</keyword>
<dbReference type="InterPro" id="IPR036663">
    <property type="entry name" value="Fumarylacetoacetase_C_sf"/>
</dbReference>
<evidence type="ECO:0000256" key="1">
    <source>
        <dbReference type="ARBA" id="ARBA00022723"/>
    </source>
</evidence>
<dbReference type="Proteomes" id="UP000580856">
    <property type="component" value="Unassembled WGS sequence"/>
</dbReference>